<name>A0AAE8YU12_9CAUD</name>
<sequence>MENKKVEVLYHEPTGTYWTNSKDWKEIWKKETIMYGESLIPDENVFVVKTKMHKQGLEMIKKHELEGTPFTMDLQHNNEG</sequence>
<evidence type="ECO:0000313" key="2">
    <source>
        <dbReference type="Proteomes" id="UP000827460"/>
    </source>
</evidence>
<accession>A0AAE8YU12</accession>
<gene>
    <name evidence="1" type="ORF">SOPHRITA_130</name>
</gene>
<reference evidence="1" key="1">
    <citation type="submission" date="2021-10" db="EMBL/GenBank/DDBJ databases">
        <authorList>
            <person name="Lavering E.D."/>
            <person name="James R."/>
            <person name="Fairholm J.D."/>
            <person name="Ogilvie B.H."/>
            <person name="Thurgood T.L."/>
            <person name="Robison R.A."/>
            <person name="Grose J.H."/>
        </authorList>
    </citation>
    <scope>NUCLEOTIDE SEQUENCE</scope>
</reference>
<dbReference type="EMBL" id="OK499991">
    <property type="protein sequence ID" value="UGO50721.1"/>
    <property type="molecule type" value="Genomic_DNA"/>
</dbReference>
<dbReference type="Proteomes" id="UP000827460">
    <property type="component" value="Segment"/>
</dbReference>
<protein>
    <submittedName>
        <fullName evidence="1">Uncharacterized protein</fullName>
    </submittedName>
</protein>
<proteinExistence type="predicted"/>
<organism evidence="1 2">
    <name type="scientific">Bacillus phage vB_BanS_Sophrita</name>
    <dbReference type="NCBI Taxonomy" id="2894790"/>
    <lineage>
        <taxon>Viruses</taxon>
        <taxon>Duplodnaviria</taxon>
        <taxon>Heunggongvirae</taxon>
        <taxon>Uroviricota</taxon>
        <taxon>Caudoviricetes</taxon>
        <taxon>Joanripponvirinae</taxon>
        <taxon>Sophritavirus</taxon>
        <taxon>Sophritavirus sophrita</taxon>
    </lineage>
</organism>
<evidence type="ECO:0000313" key="1">
    <source>
        <dbReference type="EMBL" id="UGO50721.1"/>
    </source>
</evidence>
<keyword evidence="2" id="KW-1185">Reference proteome</keyword>